<sequence>MYSTPTSLLCSTLFSLSSLTPDQRCTHCLIMSLMAAMATIIKVFKEHAGKDGDASTLSNAEVKGLLCKELGAKMETAKDKQAADKIFQGLDSNRDGKVDFTEFVIMVAALTAAMEAAV</sequence>
<comment type="caution">
    <text evidence="7">The sequence shown here is derived from an EMBL/GenBank/DDBJ whole genome shotgun (WGS) entry which is preliminary data.</text>
</comment>
<dbReference type="Pfam" id="PF00036">
    <property type="entry name" value="EF-hand_1"/>
    <property type="match status" value="1"/>
</dbReference>
<accession>A0ABD1JCY6</accession>
<dbReference type="SUPFAM" id="SSF47473">
    <property type="entry name" value="EF-hand"/>
    <property type="match status" value="1"/>
</dbReference>
<evidence type="ECO:0000313" key="8">
    <source>
        <dbReference type="Proteomes" id="UP001591681"/>
    </source>
</evidence>
<dbReference type="InterPro" id="IPR018247">
    <property type="entry name" value="EF_Hand_1_Ca_BS"/>
</dbReference>
<dbReference type="Pfam" id="PF01023">
    <property type="entry name" value="S_100"/>
    <property type="match status" value="1"/>
</dbReference>
<dbReference type="InterPro" id="IPR001751">
    <property type="entry name" value="S100/CaBP7/8-like_CS"/>
</dbReference>
<organism evidence="7 8">
    <name type="scientific">Coilia grayii</name>
    <name type="common">Gray's grenadier anchovy</name>
    <dbReference type="NCBI Taxonomy" id="363190"/>
    <lineage>
        <taxon>Eukaryota</taxon>
        <taxon>Metazoa</taxon>
        <taxon>Chordata</taxon>
        <taxon>Craniata</taxon>
        <taxon>Vertebrata</taxon>
        <taxon>Euteleostomi</taxon>
        <taxon>Actinopterygii</taxon>
        <taxon>Neopterygii</taxon>
        <taxon>Teleostei</taxon>
        <taxon>Clupei</taxon>
        <taxon>Clupeiformes</taxon>
        <taxon>Clupeoidei</taxon>
        <taxon>Engraulidae</taxon>
        <taxon>Coilinae</taxon>
        <taxon>Coilia</taxon>
    </lineage>
</organism>
<evidence type="ECO:0000256" key="1">
    <source>
        <dbReference type="ARBA" id="ARBA00007323"/>
    </source>
</evidence>
<dbReference type="CDD" id="cd00213">
    <property type="entry name" value="S-100"/>
    <property type="match status" value="1"/>
</dbReference>
<dbReference type="InterPro" id="IPR002048">
    <property type="entry name" value="EF_hand_dom"/>
</dbReference>
<dbReference type="SMART" id="SM01394">
    <property type="entry name" value="S_100"/>
    <property type="match status" value="1"/>
</dbReference>
<dbReference type="AlphaFoldDB" id="A0ABD1JCY6"/>
<keyword evidence="8" id="KW-1185">Reference proteome</keyword>
<evidence type="ECO:0000313" key="7">
    <source>
        <dbReference type="EMBL" id="KAL2084210.1"/>
    </source>
</evidence>
<name>A0ABD1JCY6_9TELE</name>
<keyword evidence="2 5" id="KW-0479">Metal-binding</keyword>
<dbReference type="PROSITE" id="PS50222">
    <property type="entry name" value="EF_HAND_2"/>
    <property type="match status" value="1"/>
</dbReference>
<keyword evidence="3" id="KW-0677">Repeat</keyword>
<dbReference type="PROSITE" id="PS00018">
    <property type="entry name" value="EF_HAND_1"/>
    <property type="match status" value="1"/>
</dbReference>
<evidence type="ECO:0000256" key="3">
    <source>
        <dbReference type="ARBA" id="ARBA00022737"/>
    </source>
</evidence>
<dbReference type="GO" id="GO:0046872">
    <property type="term" value="F:metal ion binding"/>
    <property type="evidence" value="ECO:0007669"/>
    <property type="project" value="UniProtKB-KW"/>
</dbReference>
<dbReference type="InterPro" id="IPR034325">
    <property type="entry name" value="S-100_dom"/>
</dbReference>
<dbReference type="InterPro" id="IPR013787">
    <property type="entry name" value="S100_Ca-bd_sub"/>
</dbReference>
<evidence type="ECO:0000256" key="5">
    <source>
        <dbReference type="RuleBase" id="RU361184"/>
    </source>
</evidence>
<protein>
    <recommendedName>
        <fullName evidence="5">Protein S100</fullName>
    </recommendedName>
    <alternativeName>
        <fullName evidence="5">S100 calcium-binding protein</fullName>
    </alternativeName>
</protein>
<comment type="similarity">
    <text evidence="1 5">Belongs to the S-100 family.</text>
</comment>
<reference evidence="7 8" key="1">
    <citation type="submission" date="2024-09" db="EMBL/GenBank/DDBJ databases">
        <title>A chromosome-level genome assembly of Gray's grenadier anchovy, Coilia grayii.</title>
        <authorList>
            <person name="Fu Z."/>
        </authorList>
    </citation>
    <scope>NUCLEOTIDE SEQUENCE [LARGE SCALE GENOMIC DNA]</scope>
    <source>
        <strain evidence="7">G4</strain>
        <tissue evidence="7">Muscle</tissue>
    </source>
</reference>
<dbReference type="Proteomes" id="UP001591681">
    <property type="component" value="Unassembled WGS sequence"/>
</dbReference>
<dbReference type="PANTHER" id="PTHR11639">
    <property type="entry name" value="S100 CALCIUM-BINDING PROTEIN"/>
    <property type="match status" value="1"/>
</dbReference>
<dbReference type="EMBL" id="JBHFQA010000017">
    <property type="protein sequence ID" value="KAL2084210.1"/>
    <property type="molecule type" value="Genomic_DNA"/>
</dbReference>
<dbReference type="SMART" id="SM00054">
    <property type="entry name" value="EFh"/>
    <property type="match status" value="1"/>
</dbReference>
<proteinExistence type="inferred from homology"/>
<dbReference type="InterPro" id="IPR011992">
    <property type="entry name" value="EF-hand-dom_pair"/>
</dbReference>
<gene>
    <name evidence="7" type="ORF">ACEWY4_019728</name>
</gene>
<feature type="domain" description="EF-hand" evidence="6">
    <location>
        <begin position="78"/>
        <end position="113"/>
    </location>
</feature>
<dbReference type="PROSITE" id="PS00303">
    <property type="entry name" value="S100_CABP"/>
    <property type="match status" value="1"/>
</dbReference>
<keyword evidence="4 5" id="KW-0106">Calcium</keyword>
<evidence type="ECO:0000259" key="6">
    <source>
        <dbReference type="PROSITE" id="PS50222"/>
    </source>
</evidence>
<dbReference type="PANTHER" id="PTHR11639:SF119">
    <property type="entry name" value="PROTEIN S100"/>
    <property type="match status" value="1"/>
</dbReference>
<evidence type="ECO:0000256" key="4">
    <source>
        <dbReference type="ARBA" id="ARBA00022837"/>
    </source>
</evidence>
<evidence type="ECO:0000256" key="2">
    <source>
        <dbReference type="ARBA" id="ARBA00022723"/>
    </source>
</evidence>
<dbReference type="Gene3D" id="1.10.238.10">
    <property type="entry name" value="EF-hand"/>
    <property type="match status" value="1"/>
</dbReference>